<protein>
    <submittedName>
        <fullName evidence="8">Resolvase</fullName>
    </submittedName>
</protein>
<dbReference type="InterPro" id="IPR036162">
    <property type="entry name" value="Resolvase-like_N_sf"/>
</dbReference>
<dbReference type="EMBL" id="PHIG01000059">
    <property type="protein sequence ID" value="PJK27684.1"/>
    <property type="molecule type" value="Genomic_DNA"/>
</dbReference>
<dbReference type="SUPFAM" id="SSF53041">
    <property type="entry name" value="Resolvase-like"/>
    <property type="match status" value="1"/>
</dbReference>
<dbReference type="Gene3D" id="3.40.50.1390">
    <property type="entry name" value="Resolvase, N-terminal catalytic domain"/>
    <property type="match status" value="1"/>
</dbReference>
<evidence type="ECO:0000259" key="7">
    <source>
        <dbReference type="PROSITE" id="PS51736"/>
    </source>
</evidence>
<proteinExistence type="inferred from homology"/>
<dbReference type="PROSITE" id="PS51736">
    <property type="entry name" value="RECOMBINASES_3"/>
    <property type="match status" value="1"/>
</dbReference>
<evidence type="ECO:0000256" key="1">
    <source>
        <dbReference type="ARBA" id="ARBA00009913"/>
    </source>
</evidence>
<dbReference type="InterPro" id="IPR009057">
    <property type="entry name" value="Homeodomain-like_sf"/>
</dbReference>
<dbReference type="Pfam" id="PF00239">
    <property type="entry name" value="Resolvase"/>
    <property type="match status" value="1"/>
</dbReference>
<gene>
    <name evidence="8" type="ORF">CVT23_20955</name>
</gene>
<dbReference type="Proteomes" id="UP000229498">
    <property type="component" value="Unassembled WGS sequence"/>
</dbReference>
<dbReference type="GO" id="GO:0003677">
    <property type="term" value="F:DNA binding"/>
    <property type="evidence" value="ECO:0007669"/>
    <property type="project" value="UniProtKB-KW"/>
</dbReference>
<evidence type="ECO:0000256" key="2">
    <source>
        <dbReference type="ARBA" id="ARBA00022908"/>
    </source>
</evidence>
<dbReference type="FunFam" id="3.40.50.1390:FF:000001">
    <property type="entry name" value="DNA recombinase"/>
    <property type="match status" value="1"/>
</dbReference>
<comment type="similarity">
    <text evidence="1">Belongs to the site-specific recombinase resolvase family.</text>
</comment>
<evidence type="ECO:0000313" key="8">
    <source>
        <dbReference type="EMBL" id="PJK27684.1"/>
    </source>
</evidence>
<dbReference type="PROSITE" id="PS00398">
    <property type="entry name" value="RECOMBINASES_2"/>
    <property type="match status" value="1"/>
</dbReference>
<dbReference type="InterPro" id="IPR050639">
    <property type="entry name" value="SSR_resolvase"/>
</dbReference>
<dbReference type="PANTHER" id="PTHR30461:SF2">
    <property type="entry name" value="SERINE RECOMBINASE PINE-RELATED"/>
    <property type="match status" value="1"/>
</dbReference>
<dbReference type="AlphaFoldDB" id="A0A2M9FW52"/>
<dbReference type="SUPFAM" id="SSF46689">
    <property type="entry name" value="Homeodomain-like"/>
    <property type="match status" value="1"/>
</dbReference>
<evidence type="ECO:0000256" key="6">
    <source>
        <dbReference type="PIRSR" id="PIRSR606118-50"/>
    </source>
</evidence>
<feature type="active site" description="O-(5'-phospho-DNA)-serine intermediate" evidence="6">
    <location>
        <position position="9"/>
    </location>
</feature>
<feature type="domain" description="Resolvase/invertase-type recombinase catalytic" evidence="7">
    <location>
        <begin position="1"/>
        <end position="135"/>
    </location>
</feature>
<reference evidence="8 9" key="1">
    <citation type="submission" date="2017-11" db="EMBL/GenBank/DDBJ databases">
        <title>Draft genome sequence of Rhizobiales bacterium SY3-13.</title>
        <authorList>
            <person name="Sun C."/>
        </authorList>
    </citation>
    <scope>NUCLEOTIDE SEQUENCE [LARGE SCALE GENOMIC DNA]</scope>
    <source>
        <strain evidence="8 9">SY3-13</strain>
    </source>
</reference>
<comment type="caution">
    <text evidence="8">The sequence shown here is derived from an EMBL/GenBank/DDBJ whole genome shotgun (WGS) entry which is preliminary data.</text>
</comment>
<dbReference type="CDD" id="cd03768">
    <property type="entry name" value="SR_ResInv"/>
    <property type="match status" value="1"/>
</dbReference>
<dbReference type="Gene3D" id="1.10.10.60">
    <property type="entry name" value="Homeodomain-like"/>
    <property type="match status" value="1"/>
</dbReference>
<keyword evidence="9" id="KW-1185">Reference proteome</keyword>
<keyword evidence="2" id="KW-0229">DNA integration</keyword>
<dbReference type="OrthoDB" id="114045at2"/>
<evidence type="ECO:0000313" key="9">
    <source>
        <dbReference type="Proteomes" id="UP000229498"/>
    </source>
</evidence>
<accession>A0A2M9FW52</accession>
<dbReference type="GO" id="GO:0000150">
    <property type="term" value="F:DNA strand exchange activity"/>
    <property type="evidence" value="ECO:0007669"/>
    <property type="project" value="UniProtKB-KW"/>
</dbReference>
<evidence type="ECO:0000256" key="4">
    <source>
        <dbReference type="ARBA" id="ARBA00023125"/>
    </source>
</evidence>
<keyword evidence="4" id="KW-0238">DNA-binding</keyword>
<dbReference type="SMART" id="SM00857">
    <property type="entry name" value="Resolvase"/>
    <property type="match status" value="1"/>
</dbReference>
<dbReference type="RefSeq" id="WP_109792426.1">
    <property type="nucleotide sequence ID" value="NZ_PHIG01000059.1"/>
</dbReference>
<name>A0A2M9FW52_9PROT</name>
<organism evidence="8 9">
    <name type="scientific">Minwuia thermotolerans</name>
    <dbReference type="NCBI Taxonomy" id="2056226"/>
    <lineage>
        <taxon>Bacteria</taxon>
        <taxon>Pseudomonadati</taxon>
        <taxon>Pseudomonadota</taxon>
        <taxon>Alphaproteobacteria</taxon>
        <taxon>Minwuiales</taxon>
        <taxon>Minwuiaceae</taxon>
        <taxon>Minwuia</taxon>
    </lineage>
</organism>
<keyword evidence="5" id="KW-0233">DNA recombination</keyword>
<evidence type="ECO:0000256" key="3">
    <source>
        <dbReference type="ARBA" id="ARBA00023100"/>
    </source>
</evidence>
<keyword evidence="3" id="KW-0230">DNA invertase</keyword>
<dbReference type="PANTHER" id="PTHR30461">
    <property type="entry name" value="DNA-INVERTASE FROM LAMBDOID PROPHAGE"/>
    <property type="match status" value="1"/>
</dbReference>
<dbReference type="InterPro" id="IPR006118">
    <property type="entry name" value="Recombinase_CS"/>
</dbReference>
<dbReference type="InterPro" id="IPR006119">
    <property type="entry name" value="Resolv_N"/>
</dbReference>
<sequence length="190" mass="21225">MLIGYARVSKSDDQNTTAQVTALREAGCETIYQEAASGGRWDRPELQKLLDYLRAGDVVVVWKLDRLSRSLRDLLFIMEKLDAAGAGFRSLTESIDTTSPGGRMLMQMLGSFAEFEREMIRERTRAGLERARKEGRVGGRRPKLTAEQQREAIEAVRSGRRTASQMARVFDVHPATISRVVKASAAFEST</sequence>
<evidence type="ECO:0000256" key="5">
    <source>
        <dbReference type="ARBA" id="ARBA00023172"/>
    </source>
</evidence>
<dbReference type="GO" id="GO:0015074">
    <property type="term" value="P:DNA integration"/>
    <property type="evidence" value="ECO:0007669"/>
    <property type="project" value="UniProtKB-KW"/>
</dbReference>